<accession>A0A2K3KIA4</accession>
<organism evidence="1 2">
    <name type="scientific">Trifolium pratense</name>
    <name type="common">Red clover</name>
    <dbReference type="NCBI Taxonomy" id="57577"/>
    <lineage>
        <taxon>Eukaryota</taxon>
        <taxon>Viridiplantae</taxon>
        <taxon>Streptophyta</taxon>
        <taxon>Embryophyta</taxon>
        <taxon>Tracheophyta</taxon>
        <taxon>Spermatophyta</taxon>
        <taxon>Magnoliopsida</taxon>
        <taxon>eudicotyledons</taxon>
        <taxon>Gunneridae</taxon>
        <taxon>Pentapetalae</taxon>
        <taxon>rosids</taxon>
        <taxon>fabids</taxon>
        <taxon>Fabales</taxon>
        <taxon>Fabaceae</taxon>
        <taxon>Papilionoideae</taxon>
        <taxon>50 kb inversion clade</taxon>
        <taxon>NPAAA clade</taxon>
        <taxon>Hologalegina</taxon>
        <taxon>IRL clade</taxon>
        <taxon>Trifolieae</taxon>
        <taxon>Trifolium</taxon>
    </lineage>
</organism>
<dbReference type="AlphaFoldDB" id="A0A2K3KIA4"/>
<reference evidence="1 2" key="1">
    <citation type="journal article" date="2014" name="Am. J. Bot.">
        <title>Genome assembly and annotation for red clover (Trifolium pratense; Fabaceae).</title>
        <authorList>
            <person name="Istvanek J."/>
            <person name="Jaros M."/>
            <person name="Krenek A."/>
            <person name="Repkova J."/>
        </authorList>
    </citation>
    <scope>NUCLEOTIDE SEQUENCE [LARGE SCALE GENOMIC DNA]</scope>
    <source>
        <strain evidence="2">cv. Tatra</strain>
        <tissue evidence="1">Young leaves</tissue>
    </source>
</reference>
<sequence length="50" mass="5358">SLRSANSSLKLANARHEQVTSGNVVRHVSLRLRLAKASVAAILVDVCKCD</sequence>
<proteinExistence type="predicted"/>
<protein>
    <submittedName>
        <fullName evidence="1">Uncharacterized protein</fullName>
    </submittedName>
</protein>
<evidence type="ECO:0000313" key="2">
    <source>
        <dbReference type="Proteomes" id="UP000236291"/>
    </source>
</evidence>
<name>A0A2K3KIA4_TRIPR</name>
<comment type="caution">
    <text evidence="1">The sequence shown here is derived from an EMBL/GenBank/DDBJ whole genome shotgun (WGS) entry which is preliminary data.</text>
</comment>
<gene>
    <name evidence="1" type="ORF">L195_g062876</name>
</gene>
<feature type="non-terminal residue" evidence="1">
    <location>
        <position position="1"/>
    </location>
</feature>
<evidence type="ECO:0000313" key="1">
    <source>
        <dbReference type="EMBL" id="PNX66010.1"/>
    </source>
</evidence>
<dbReference type="Proteomes" id="UP000236291">
    <property type="component" value="Unassembled WGS sequence"/>
</dbReference>
<reference evidence="1 2" key="2">
    <citation type="journal article" date="2017" name="Front. Plant Sci.">
        <title>Gene Classification and Mining of Molecular Markers Useful in Red Clover (Trifolium pratense) Breeding.</title>
        <authorList>
            <person name="Istvanek J."/>
            <person name="Dluhosova J."/>
            <person name="Dluhos P."/>
            <person name="Patkova L."/>
            <person name="Nedelnik J."/>
            <person name="Repkova J."/>
        </authorList>
    </citation>
    <scope>NUCLEOTIDE SEQUENCE [LARGE SCALE GENOMIC DNA]</scope>
    <source>
        <strain evidence="2">cv. Tatra</strain>
        <tissue evidence="1">Young leaves</tissue>
    </source>
</reference>
<dbReference type="EMBL" id="ASHM01188001">
    <property type="protein sequence ID" value="PNX66010.1"/>
    <property type="molecule type" value="Genomic_DNA"/>
</dbReference>